<dbReference type="GO" id="GO:1990269">
    <property type="term" value="F:RNA polymerase II C-terminal domain phosphoserine binding"/>
    <property type="evidence" value="ECO:0007669"/>
    <property type="project" value="TreeGrafter"/>
</dbReference>
<dbReference type="InterPro" id="IPR007149">
    <property type="entry name" value="Leo1"/>
</dbReference>
<feature type="region of interest" description="Disordered" evidence="1">
    <location>
        <begin position="1"/>
        <end position="123"/>
    </location>
</feature>
<dbReference type="PANTHER" id="PTHR23146:SF0">
    <property type="entry name" value="RNA POLYMERASE-ASSOCIATED PROTEIN LEO1"/>
    <property type="match status" value="1"/>
</dbReference>
<feature type="compositionally biased region" description="Basic and acidic residues" evidence="1">
    <location>
        <begin position="316"/>
        <end position="335"/>
    </location>
</feature>
<organism evidence="2 3">
    <name type="scientific">Hypsibius exemplaris</name>
    <name type="common">Freshwater tardigrade</name>
    <dbReference type="NCBI Taxonomy" id="2072580"/>
    <lineage>
        <taxon>Eukaryota</taxon>
        <taxon>Metazoa</taxon>
        <taxon>Ecdysozoa</taxon>
        <taxon>Tardigrada</taxon>
        <taxon>Eutardigrada</taxon>
        <taxon>Parachela</taxon>
        <taxon>Hypsibioidea</taxon>
        <taxon>Hypsibiidae</taxon>
        <taxon>Hypsibius</taxon>
    </lineage>
</organism>
<name>A0A1W0WAX2_HYPEX</name>
<dbReference type="OrthoDB" id="20844at2759"/>
<dbReference type="EMBL" id="MTYJ01000148">
    <property type="protein sequence ID" value="OQV12303.1"/>
    <property type="molecule type" value="Genomic_DNA"/>
</dbReference>
<evidence type="ECO:0000256" key="1">
    <source>
        <dbReference type="SAM" id="MobiDB-lite"/>
    </source>
</evidence>
<evidence type="ECO:0000313" key="3">
    <source>
        <dbReference type="Proteomes" id="UP000192578"/>
    </source>
</evidence>
<keyword evidence="3" id="KW-1185">Reference proteome</keyword>
<sequence length="434" mass="48540">MAASSQDIFGSDDSSDSDVEAPSNGLRISPVPKEMSTPTPKSGSEAGGDTPVVAEESDGDGEGDSSQQPAQHTSGFTRVPSDVEEDDPEEDSERANPKLEDGASEPQISSQEGAPKPDADVEDDEEIRIEAAMRRLEPNFDGRFFYWKQQDFLRAQTENFVADEYEDDFEDFEEDPPMETQQAIHQAVKNTMRWRWNTTEDGVRVPESNTKLVKWSDGSSSIVIGNEYYDISFIPLKGEHHQLFLRQGTGLQGGVVFKEKMTIRPAVANPLARKGRLTASGPAAVSGIKTDEKSRRTNYMNEVVAEDPEKKRQKQMKQEEDKLKATIKKETAQRRIKERHHNRGVTSGFLEGNEDEDETSIAAIKNAYKRGDYTRPVYSDDDDSEAEGRKKKLESAKDLDDSDEEDDFAVKKKKTDEGATKKRIALIKEDDESD</sequence>
<dbReference type="GO" id="GO:0032968">
    <property type="term" value="P:positive regulation of transcription elongation by RNA polymerase II"/>
    <property type="evidence" value="ECO:0007669"/>
    <property type="project" value="TreeGrafter"/>
</dbReference>
<dbReference type="GO" id="GO:0006368">
    <property type="term" value="P:transcription elongation by RNA polymerase II"/>
    <property type="evidence" value="ECO:0007669"/>
    <property type="project" value="InterPro"/>
</dbReference>
<comment type="caution">
    <text evidence="2">The sequence shown here is derived from an EMBL/GenBank/DDBJ whole genome shotgun (WGS) entry which is preliminary data.</text>
</comment>
<feature type="compositionally biased region" description="Basic and acidic residues" evidence="1">
    <location>
        <begin position="408"/>
        <end position="420"/>
    </location>
</feature>
<evidence type="ECO:0000313" key="2">
    <source>
        <dbReference type="EMBL" id="OQV12303.1"/>
    </source>
</evidence>
<gene>
    <name evidence="2" type="ORF">BV898_13415</name>
</gene>
<dbReference type="Proteomes" id="UP000192578">
    <property type="component" value="Unassembled WGS sequence"/>
</dbReference>
<feature type="region of interest" description="Disordered" evidence="1">
    <location>
        <begin position="305"/>
        <end position="434"/>
    </location>
</feature>
<feature type="compositionally biased region" description="Polar residues" evidence="1">
    <location>
        <begin position="67"/>
        <end position="76"/>
    </location>
</feature>
<accession>A0A1W0WAX2</accession>
<reference evidence="3" key="1">
    <citation type="submission" date="2017-01" db="EMBL/GenBank/DDBJ databases">
        <title>Comparative genomics of anhydrobiosis in the tardigrade Hypsibius dujardini.</title>
        <authorList>
            <person name="Yoshida Y."/>
            <person name="Koutsovoulos G."/>
            <person name="Laetsch D."/>
            <person name="Stevens L."/>
            <person name="Kumar S."/>
            <person name="Horikawa D."/>
            <person name="Ishino K."/>
            <person name="Komine S."/>
            <person name="Tomita M."/>
            <person name="Blaxter M."/>
            <person name="Arakawa K."/>
        </authorList>
    </citation>
    <scope>NUCLEOTIDE SEQUENCE [LARGE SCALE GENOMIC DNA]</scope>
    <source>
        <strain evidence="3">Z151</strain>
    </source>
</reference>
<dbReference type="AlphaFoldDB" id="A0A1W0WAX2"/>
<protein>
    <submittedName>
        <fullName evidence="2">RNA polymerase-associated protein LEO1</fullName>
    </submittedName>
</protein>
<proteinExistence type="predicted"/>
<dbReference type="Pfam" id="PF04004">
    <property type="entry name" value="Leo1"/>
    <property type="match status" value="1"/>
</dbReference>
<feature type="compositionally biased region" description="Acidic residues" evidence="1">
    <location>
        <begin position="82"/>
        <end position="92"/>
    </location>
</feature>
<dbReference type="PANTHER" id="PTHR23146">
    <property type="entry name" value="LEO1 PROTEIN"/>
    <property type="match status" value="1"/>
</dbReference>
<dbReference type="GO" id="GO:0016593">
    <property type="term" value="C:Cdc73/Paf1 complex"/>
    <property type="evidence" value="ECO:0007669"/>
    <property type="project" value="InterPro"/>
</dbReference>